<evidence type="ECO:0000256" key="5">
    <source>
        <dbReference type="ARBA" id="ARBA00023163"/>
    </source>
</evidence>
<dbReference type="Pfam" id="PF04542">
    <property type="entry name" value="Sigma70_r2"/>
    <property type="match status" value="1"/>
</dbReference>
<dbReference type="InterPro" id="IPR007627">
    <property type="entry name" value="RNA_pol_sigma70_r2"/>
</dbReference>
<evidence type="ECO:0000256" key="4">
    <source>
        <dbReference type="ARBA" id="ARBA00023125"/>
    </source>
</evidence>
<sequence length="192" mass="22275">MGKFVSKTSKEFAPQTQWSELMRLSQLGNEDAYRQLLHAIAPAIERFACYKVSDHSIIDDIVQDSLMSIHTLRHTYDPKRPILPWIVAITSARAIDIVRKYNRHWKREIHDELLLQHIVDESYDNDLEHEENVHQLNGLLKHLTPAQREIIQLVKLDELSLDETSKKTGLSIAAVKSLLHRALTTLRHYGRD</sequence>
<evidence type="ECO:0000259" key="6">
    <source>
        <dbReference type="Pfam" id="PF04542"/>
    </source>
</evidence>
<evidence type="ECO:0000313" key="9">
    <source>
        <dbReference type="Proteomes" id="UP000242501"/>
    </source>
</evidence>
<keyword evidence="9" id="KW-1185">Reference proteome</keyword>
<dbReference type="RefSeq" id="WP_213030514.1">
    <property type="nucleotide sequence ID" value="NZ_FMYL01000009.1"/>
</dbReference>
<proteinExistence type="inferred from homology"/>
<dbReference type="InterPro" id="IPR036388">
    <property type="entry name" value="WH-like_DNA-bd_sf"/>
</dbReference>
<keyword evidence="2" id="KW-0805">Transcription regulation</keyword>
<evidence type="ECO:0000256" key="2">
    <source>
        <dbReference type="ARBA" id="ARBA00023015"/>
    </source>
</evidence>
<dbReference type="Gene3D" id="1.10.1740.10">
    <property type="match status" value="1"/>
</dbReference>
<dbReference type="PANTHER" id="PTHR43133">
    <property type="entry name" value="RNA POLYMERASE ECF-TYPE SIGMA FACTO"/>
    <property type="match status" value="1"/>
</dbReference>
<gene>
    <name evidence="8" type="ORF">SAMN05421733_10960</name>
</gene>
<accession>A0A1G6IWR5</accession>
<dbReference type="InterPro" id="IPR014284">
    <property type="entry name" value="RNA_pol_sigma-70_dom"/>
</dbReference>
<dbReference type="Gene3D" id="1.10.10.10">
    <property type="entry name" value="Winged helix-like DNA-binding domain superfamily/Winged helix DNA-binding domain"/>
    <property type="match status" value="1"/>
</dbReference>
<dbReference type="InterPro" id="IPR039425">
    <property type="entry name" value="RNA_pol_sigma-70-like"/>
</dbReference>
<dbReference type="EMBL" id="FMYL01000009">
    <property type="protein sequence ID" value="SDC10525.1"/>
    <property type="molecule type" value="Genomic_DNA"/>
</dbReference>
<reference evidence="9" key="1">
    <citation type="submission" date="2016-09" db="EMBL/GenBank/DDBJ databases">
        <authorList>
            <person name="Varghese N."/>
            <person name="Submissions S."/>
        </authorList>
    </citation>
    <scope>NUCLEOTIDE SEQUENCE [LARGE SCALE GENOMIC DNA]</scope>
    <source>
        <strain evidence="9">ANC 4422</strain>
    </source>
</reference>
<keyword evidence="4" id="KW-0238">DNA-binding</keyword>
<dbReference type="SUPFAM" id="SSF88659">
    <property type="entry name" value="Sigma3 and sigma4 domains of RNA polymerase sigma factors"/>
    <property type="match status" value="1"/>
</dbReference>
<dbReference type="CDD" id="cd06171">
    <property type="entry name" value="Sigma70_r4"/>
    <property type="match status" value="1"/>
</dbReference>
<dbReference type="NCBIfam" id="TIGR02937">
    <property type="entry name" value="sigma70-ECF"/>
    <property type="match status" value="1"/>
</dbReference>
<protein>
    <submittedName>
        <fullName evidence="8">RNA polymerase sigma-70 factor, ECF subfamily</fullName>
    </submittedName>
</protein>
<feature type="domain" description="RNA polymerase sigma-70 region 2" evidence="6">
    <location>
        <begin position="39"/>
        <end position="103"/>
    </location>
</feature>
<dbReference type="GO" id="GO:0006352">
    <property type="term" value="P:DNA-templated transcription initiation"/>
    <property type="evidence" value="ECO:0007669"/>
    <property type="project" value="InterPro"/>
</dbReference>
<name>A0A1G6IWR5_9GAMM</name>
<comment type="similarity">
    <text evidence="1">Belongs to the sigma-70 factor family. ECF subfamily.</text>
</comment>
<dbReference type="AlphaFoldDB" id="A0A1G6IWR5"/>
<evidence type="ECO:0000313" key="8">
    <source>
        <dbReference type="EMBL" id="SDC10525.1"/>
    </source>
</evidence>
<dbReference type="InterPro" id="IPR013325">
    <property type="entry name" value="RNA_pol_sigma_r2"/>
</dbReference>
<dbReference type="STRING" id="1219383.SAMN05421733_10960"/>
<dbReference type="SUPFAM" id="SSF88946">
    <property type="entry name" value="Sigma2 domain of RNA polymerase sigma factors"/>
    <property type="match status" value="1"/>
</dbReference>
<dbReference type="InterPro" id="IPR013249">
    <property type="entry name" value="RNA_pol_sigma70_r4_t2"/>
</dbReference>
<keyword evidence="5" id="KW-0804">Transcription</keyword>
<feature type="domain" description="RNA polymerase sigma factor 70 region 4 type 2" evidence="7">
    <location>
        <begin position="138"/>
        <end position="186"/>
    </location>
</feature>
<dbReference type="InterPro" id="IPR013324">
    <property type="entry name" value="RNA_pol_sigma_r3/r4-like"/>
</dbReference>
<evidence type="ECO:0000259" key="7">
    <source>
        <dbReference type="Pfam" id="PF08281"/>
    </source>
</evidence>
<dbReference type="Proteomes" id="UP000242501">
    <property type="component" value="Unassembled WGS sequence"/>
</dbReference>
<evidence type="ECO:0000256" key="3">
    <source>
        <dbReference type="ARBA" id="ARBA00023082"/>
    </source>
</evidence>
<organism evidence="8 9">
    <name type="scientific">Acinetobacter boissieri</name>
    <dbReference type="NCBI Taxonomy" id="1219383"/>
    <lineage>
        <taxon>Bacteria</taxon>
        <taxon>Pseudomonadati</taxon>
        <taxon>Pseudomonadota</taxon>
        <taxon>Gammaproteobacteria</taxon>
        <taxon>Moraxellales</taxon>
        <taxon>Moraxellaceae</taxon>
        <taxon>Acinetobacter</taxon>
    </lineage>
</organism>
<evidence type="ECO:0000256" key="1">
    <source>
        <dbReference type="ARBA" id="ARBA00010641"/>
    </source>
</evidence>
<dbReference type="GO" id="GO:0003677">
    <property type="term" value="F:DNA binding"/>
    <property type="evidence" value="ECO:0007669"/>
    <property type="project" value="UniProtKB-KW"/>
</dbReference>
<dbReference type="GO" id="GO:0016987">
    <property type="term" value="F:sigma factor activity"/>
    <property type="evidence" value="ECO:0007669"/>
    <property type="project" value="UniProtKB-KW"/>
</dbReference>
<keyword evidence="3" id="KW-0731">Sigma factor</keyword>
<dbReference type="Pfam" id="PF08281">
    <property type="entry name" value="Sigma70_r4_2"/>
    <property type="match status" value="1"/>
</dbReference>
<dbReference type="PANTHER" id="PTHR43133:SF58">
    <property type="entry name" value="ECF RNA POLYMERASE SIGMA FACTOR SIGD"/>
    <property type="match status" value="1"/>
</dbReference>